<name>A0A1M5P6V9_9GAMM</name>
<dbReference type="Pfam" id="PF00535">
    <property type="entry name" value="Glycos_transf_2"/>
    <property type="match status" value="1"/>
</dbReference>
<dbReference type="Proteomes" id="UP000184000">
    <property type="component" value="Unassembled WGS sequence"/>
</dbReference>
<evidence type="ECO:0000259" key="1">
    <source>
        <dbReference type="Pfam" id="PF00535"/>
    </source>
</evidence>
<dbReference type="RefSeq" id="WP_073300684.1">
    <property type="nucleotide sequence ID" value="NZ_FQXA01000003.1"/>
</dbReference>
<evidence type="ECO:0000313" key="3">
    <source>
        <dbReference type="Proteomes" id="UP000184000"/>
    </source>
</evidence>
<dbReference type="InterPro" id="IPR029044">
    <property type="entry name" value="Nucleotide-diphossugar_trans"/>
</dbReference>
<dbReference type="InterPro" id="IPR050834">
    <property type="entry name" value="Glycosyltransf_2"/>
</dbReference>
<dbReference type="Gene3D" id="3.90.550.10">
    <property type="entry name" value="Spore Coat Polysaccharide Biosynthesis Protein SpsA, Chain A"/>
    <property type="match status" value="1"/>
</dbReference>
<dbReference type="PANTHER" id="PTHR43685">
    <property type="entry name" value="GLYCOSYLTRANSFERASE"/>
    <property type="match status" value="1"/>
</dbReference>
<evidence type="ECO:0000313" key="2">
    <source>
        <dbReference type="EMBL" id="SHG97561.1"/>
    </source>
</evidence>
<reference evidence="2 3" key="1">
    <citation type="submission" date="2016-11" db="EMBL/GenBank/DDBJ databases">
        <authorList>
            <person name="Jaros S."/>
            <person name="Januszkiewicz K."/>
            <person name="Wedrychowicz H."/>
        </authorList>
    </citation>
    <scope>NUCLEOTIDE SEQUENCE [LARGE SCALE GENOMIC DNA]</scope>
    <source>
        <strain evidence="2 3">DSM 18231</strain>
    </source>
</reference>
<dbReference type="GeneID" id="98637628"/>
<protein>
    <submittedName>
        <fullName evidence="2">Glycosyltransferase involved in cell wall bisynthesis</fullName>
    </submittedName>
</protein>
<keyword evidence="2" id="KW-0808">Transferase</keyword>
<dbReference type="AlphaFoldDB" id="A0A1M5P6V9"/>
<dbReference type="SUPFAM" id="SSF53448">
    <property type="entry name" value="Nucleotide-diphospho-sugar transferases"/>
    <property type="match status" value="1"/>
</dbReference>
<dbReference type="GO" id="GO:0016740">
    <property type="term" value="F:transferase activity"/>
    <property type="evidence" value="ECO:0007669"/>
    <property type="project" value="UniProtKB-KW"/>
</dbReference>
<sequence>MNTATKKTKKTISVIITVYEEYEYLRQAIESVLSQKLLPDQIIVIDDGSRLDTAKHITFEFSGKTKNIEIVYFKKINGGVSSARNYGLQKAYGDCIAFLDVDDKMLPNNLEDKYEILKKLDSEYFGVYGAGITSEGKTQVFSSKDGIIETHLIDVEGTGVPGAVYYYLFNRSNLISVGGFDETLKCNEDYDILIRLFKSQKKCKGATGIGYYRNIRNNSLSRPKDPLPQLNNVMGFLIKAEKMEFFSPEHLGYKRMESHMYPVKTLLLRGDILNSIKYARKAFKFHKPVTIKQKIVYLASFSFI</sequence>
<proteinExistence type="predicted"/>
<gene>
    <name evidence="2" type="ORF">SAMN02744645_2010</name>
</gene>
<accession>A0A1M5P6V9</accession>
<dbReference type="EMBL" id="FQXA01000003">
    <property type="protein sequence ID" value="SHG97561.1"/>
    <property type="molecule type" value="Genomic_DNA"/>
</dbReference>
<organism evidence="2 3">
    <name type="scientific">Stutzerimonas xanthomarina DSM 18231</name>
    <dbReference type="NCBI Taxonomy" id="1403346"/>
    <lineage>
        <taxon>Bacteria</taxon>
        <taxon>Pseudomonadati</taxon>
        <taxon>Pseudomonadota</taxon>
        <taxon>Gammaproteobacteria</taxon>
        <taxon>Pseudomonadales</taxon>
        <taxon>Pseudomonadaceae</taxon>
        <taxon>Stutzerimonas</taxon>
    </lineage>
</organism>
<dbReference type="InterPro" id="IPR001173">
    <property type="entry name" value="Glyco_trans_2-like"/>
</dbReference>
<dbReference type="PANTHER" id="PTHR43685:SF2">
    <property type="entry name" value="GLYCOSYLTRANSFERASE 2-LIKE DOMAIN-CONTAINING PROTEIN"/>
    <property type="match status" value="1"/>
</dbReference>
<dbReference type="CDD" id="cd00761">
    <property type="entry name" value="Glyco_tranf_GTA_type"/>
    <property type="match status" value="1"/>
</dbReference>
<feature type="domain" description="Glycosyltransferase 2-like" evidence="1">
    <location>
        <begin position="13"/>
        <end position="122"/>
    </location>
</feature>